<keyword evidence="7" id="KW-1185">Reference proteome</keyword>
<dbReference type="CTD" id="38148"/>
<dbReference type="GO" id="GO:0008253">
    <property type="term" value="F:5'-nucleotidase activity"/>
    <property type="evidence" value="ECO:0007669"/>
    <property type="project" value="TreeGrafter"/>
</dbReference>
<dbReference type="FunFam" id="3.40.50.1000:FF:000086">
    <property type="entry name" value="LD24878p"/>
    <property type="match status" value="1"/>
</dbReference>
<dbReference type="InterPro" id="IPR023214">
    <property type="entry name" value="HAD_sf"/>
</dbReference>
<evidence type="ECO:0000313" key="7">
    <source>
        <dbReference type="Proteomes" id="UP000695007"/>
    </source>
</evidence>
<evidence type="ECO:0000256" key="4">
    <source>
        <dbReference type="ARBA" id="ARBA00022842"/>
    </source>
</evidence>
<dbReference type="PANTHER" id="PTHR12103:SF38">
    <property type="entry name" value="5'-NUCLEOTIDASE DOMAIN-CONTAINING PROTEIN 1"/>
    <property type="match status" value="1"/>
</dbReference>
<evidence type="ECO:0000313" key="8">
    <source>
        <dbReference type="RefSeq" id="XP_011496726.1"/>
    </source>
</evidence>
<dbReference type="InterPro" id="IPR008380">
    <property type="entry name" value="HAD-SF_hydro_IG_5-nucl"/>
</dbReference>
<dbReference type="Proteomes" id="UP000695007">
    <property type="component" value="Unplaced"/>
</dbReference>
<dbReference type="AlphaFoldDB" id="A0AAJ7DUD6"/>
<dbReference type="Gene3D" id="3.40.50.1000">
    <property type="entry name" value="HAD superfamily/HAD-like"/>
    <property type="match status" value="1"/>
</dbReference>
<evidence type="ECO:0000256" key="2">
    <source>
        <dbReference type="ARBA" id="ARBA00022723"/>
    </source>
</evidence>
<dbReference type="SUPFAM" id="SSF56784">
    <property type="entry name" value="HAD-like"/>
    <property type="match status" value="1"/>
</dbReference>
<dbReference type="InterPro" id="IPR036412">
    <property type="entry name" value="HAD-like_sf"/>
</dbReference>
<organism evidence="7 8">
    <name type="scientific">Ceratosolen solmsi marchali</name>
    <dbReference type="NCBI Taxonomy" id="326594"/>
    <lineage>
        <taxon>Eukaryota</taxon>
        <taxon>Metazoa</taxon>
        <taxon>Ecdysozoa</taxon>
        <taxon>Arthropoda</taxon>
        <taxon>Hexapoda</taxon>
        <taxon>Insecta</taxon>
        <taxon>Pterygota</taxon>
        <taxon>Neoptera</taxon>
        <taxon>Endopterygota</taxon>
        <taxon>Hymenoptera</taxon>
        <taxon>Apocrita</taxon>
        <taxon>Proctotrupomorpha</taxon>
        <taxon>Chalcidoidea</taxon>
        <taxon>Agaonidae</taxon>
        <taxon>Agaoninae</taxon>
        <taxon>Ceratosolen</taxon>
    </lineage>
</organism>
<evidence type="ECO:0000256" key="5">
    <source>
        <dbReference type="ARBA" id="ARBA00022990"/>
    </source>
</evidence>
<keyword evidence="5" id="KW-0007">Acetylation</keyword>
<reference evidence="8" key="1">
    <citation type="submission" date="2025-08" db="UniProtKB">
        <authorList>
            <consortium name="RefSeq"/>
        </authorList>
    </citation>
    <scope>IDENTIFICATION</scope>
</reference>
<proteinExistence type="inferred from homology"/>
<dbReference type="PANTHER" id="PTHR12103">
    <property type="entry name" value="5'-NUCLEOTIDASE DOMAIN-CONTAINING"/>
    <property type="match status" value="1"/>
</dbReference>
<comment type="similarity">
    <text evidence="1">Belongs to the 5'(3')-deoxyribonucleotidase family.</text>
</comment>
<gene>
    <name evidence="8" type="primary">LOC105361297</name>
</gene>
<name>A0AAJ7DUD6_9HYME</name>
<evidence type="ECO:0000256" key="6">
    <source>
        <dbReference type="ARBA" id="ARBA00069357"/>
    </source>
</evidence>
<dbReference type="NCBIfam" id="TIGR02244">
    <property type="entry name" value="HAD-IG-Ncltidse"/>
    <property type="match status" value="1"/>
</dbReference>
<keyword evidence="2" id="KW-0479">Metal-binding</keyword>
<dbReference type="KEGG" id="csol:105361297"/>
<keyword evidence="4" id="KW-0460">Magnesium</keyword>
<accession>A0AAJ7DUD6</accession>
<protein>
    <recommendedName>
        <fullName evidence="6">5'-nucleotidase domain-containing protein 1</fullName>
    </recommendedName>
</protein>
<dbReference type="GO" id="GO:0046872">
    <property type="term" value="F:metal ion binding"/>
    <property type="evidence" value="ECO:0007669"/>
    <property type="project" value="UniProtKB-KW"/>
</dbReference>
<keyword evidence="3" id="KW-0378">Hydrolase</keyword>
<evidence type="ECO:0000256" key="3">
    <source>
        <dbReference type="ARBA" id="ARBA00022801"/>
    </source>
</evidence>
<sequence length="436" mass="50687">MKTFILNNYDCIGFDLDSTILQYNIKNLIQLEYKLIIDFLINKRGYNPKYFNESLTDKDWDFMQNGLFFDFEKGNILKLSSKGKVHSASHGTKFLNDEEIEQYYSNRLWDLSKIFIENPLVTRNGPLSLKIRTLLTCFDMPISIIFAKAVDLLDEENGKPLDKYNILPDLLDAILDMYEREQLRNNAGNFYSELKRNPEKYIKKCSPEVLAWIQELKKTKKIFLVTGSNFDFVEFTTSYAFCENLQSLFDIIVCYAKKPGFFTENRPFYSLKNNYEDKILSSEELEVGGIYNQGNFKDLHKFLARISNISNPKCLYIGDNLIEDIYSPNVSGSCNTLAIISEQLSEGMLGYDIPQDYEQVCNSKVWGSFFILKNSSGHEHSYWNHMIKKYSKICIPELKMIINISLDEPLKCFCNEDDDKELNGYYPAKPISIFNL</sequence>
<dbReference type="GeneID" id="105361297"/>
<dbReference type="RefSeq" id="XP_011496726.1">
    <property type="nucleotide sequence ID" value="XM_011498424.1"/>
</dbReference>
<evidence type="ECO:0000256" key="1">
    <source>
        <dbReference type="ARBA" id="ARBA00009589"/>
    </source>
</evidence>
<dbReference type="Pfam" id="PF05761">
    <property type="entry name" value="5_nucleotid"/>
    <property type="match status" value="1"/>
</dbReference>